<organism evidence="1">
    <name type="scientific">termite gut metagenome</name>
    <dbReference type="NCBI Taxonomy" id="433724"/>
    <lineage>
        <taxon>unclassified sequences</taxon>
        <taxon>metagenomes</taxon>
        <taxon>organismal metagenomes</taxon>
    </lineage>
</organism>
<dbReference type="EMBL" id="SNRY01001353">
    <property type="protein sequence ID" value="KAA6331582.1"/>
    <property type="molecule type" value="Genomic_DNA"/>
</dbReference>
<proteinExistence type="predicted"/>
<evidence type="ECO:0000313" key="1">
    <source>
        <dbReference type="EMBL" id="KAA6331582.1"/>
    </source>
</evidence>
<sequence>MRDSKVIEEFVVKNEITSIQKEISRLMDQHAIELDEILLCGEYTGQYTYPLCCVCRELGLDLWLENPYTIKHAGGFNEERMIAWMPARLLLMPAGLQTVPNSLNYLKK</sequence>
<protein>
    <submittedName>
        <fullName evidence="1">Uncharacterized protein</fullName>
    </submittedName>
</protein>
<name>A0A5J4RD26_9ZZZZ</name>
<reference evidence="1" key="1">
    <citation type="submission" date="2019-03" db="EMBL/GenBank/DDBJ databases">
        <title>Single cell metagenomics reveals metabolic interactions within the superorganism composed of flagellate Streblomastix strix and complex community of Bacteroidetes bacteria on its surface.</title>
        <authorList>
            <person name="Treitli S.C."/>
            <person name="Kolisko M."/>
            <person name="Husnik F."/>
            <person name="Keeling P."/>
            <person name="Hampl V."/>
        </authorList>
    </citation>
    <scope>NUCLEOTIDE SEQUENCE</scope>
    <source>
        <strain evidence="1">STM</strain>
    </source>
</reference>
<gene>
    <name evidence="1" type="ORF">EZS27_019821</name>
</gene>
<comment type="caution">
    <text evidence="1">The sequence shown here is derived from an EMBL/GenBank/DDBJ whole genome shotgun (WGS) entry which is preliminary data.</text>
</comment>
<accession>A0A5J4RD26</accession>
<dbReference type="AlphaFoldDB" id="A0A5J4RD26"/>